<accession>A0ABP8HI10</accession>
<name>A0ABP8HI10_9SPHI</name>
<proteinExistence type="predicted"/>
<gene>
    <name evidence="1" type="ORF">GCM10023149_50490</name>
</gene>
<evidence type="ECO:0000313" key="2">
    <source>
        <dbReference type="Proteomes" id="UP001500582"/>
    </source>
</evidence>
<evidence type="ECO:0000313" key="1">
    <source>
        <dbReference type="EMBL" id="GAA4339652.1"/>
    </source>
</evidence>
<protein>
    <submittedName>
        <fullName evidence="1">Uncharacterized protein</fullName>
    </submittedName>
</protein>
<dbReference type="RefSeq" id="WP_345214003.1">
    <property type="nucleotide sequence ID" value="NZ_BAABFT010000023.1"/>
</dbReference>
<sequence>MMNEQDTLGLMVMVSPVLWYSESVGKVGLIEATDLAENEVWVRFEDGDLLSFSPQILFMLRTPAELNELAENRKGYLLPPVPLELKIIAGFQQEGSAQSIREAFERLRDDPELHRWATVRLNEVLDVTPKRRIGR</sequence>
<keyword evidence="2" id="KW-1185">Reference proteome</keyword>
<reference evidence="2" key="1">
    <citation type="journal article" date="2019" name="Int. J. Syst. Evol. Microbiol.">
        <title>The Global Catalogue of Microorganisms (GCM) 10K type strain sequencing project: providing services to taxonomists for standard genome sequencing and annotation.</title>
        <authorList>
            <consortium name="The Broad Institute Genomics Platform"/>
            <consortium name="The Broad Institute Genome Sequencing Center for Infectious Disease"/>
            <person name="Wu L."/>
            <person name="Ma J."/>
        </authorList>
    </citation>
    <scope>NUCLEOTIDE SEQUENCE [LARGE SCALE GENOMIC DNA]</scope>
    <source>
        <strain evidence="2">JCM 17705</strain>
    </source>
</reference>
<organism evidence="1 2">
    <name type="scientific">Mucilaginibacter gynuensis</name>
    <dbReference type="NCBI Taxonomy" id="1302236"/>
    <lineage>
        <taxon>Bacteria</taxon>
        <taxon>Pseudomonadati</taxon>
        <taxon>Bacteroidota</taxon>
        <taxon>Sphingobacteriia</taxon>
        <taxon>Sphingobacteriales</taxon>
        <taxon>Sphingobacteriaceae</taxon>
        <taxon>Mucilaginibacter</taxon>
    </lineage>
</organism>
<comment type="caution">
    <text evidence="1">The sequence shown here is derived from an EMBL/GenBank/DDBJ whole genome shotgun (WGS) entry which is preliminary data.</text>
</comment>
<dbReference type="Proteomes" id="UP001500582">
    <property type="component" value="Unassembled WGS sequence"/>
</dbReference>
<dbReference type="EMBL" id="BAABFT010000023">
    <property type="protein sequence ID" value="GAA4339652.1"/>
    <property type="molecule type" value="Genomic_DNA"/>
</dbReference>